<protein>
    <submittedName>
        <fullName evidence="1">DUF2334 domain-containing protein</fullName>
    </submittedName>
</protein>
<proteinExistence type="predicted"/>
<dbReference type="InterPro" id="IPR011330">
    <property type="entry name" value="Glyco_hydro/deAcase_b/a-brl"/>
</dbReference>
<accession>A0ABP7L3M7</accession>
<gene>
    <name evidence="1" type="ORF">GCM10022276_08520</name>
</gene>
<dbReference type="EMBL" id="BAABBM010000001">
    <property type="protein sequence ID" value="GAA3891700.1"/>
    <property type="molecule type" value="Genomic_DNA"/>
</dbReference>
<evidence type="ECO:0000313" key="1">
    <source>
        <dbReference type="EMBL" id="GAA3891700.1"/>
    </source>
</evidence>
<dbReference type="Pfam" id="PF10096">
    <property type="entry name" value="DUF2334"/>
    <property type="match status" value="1"/>
</dbReference>
<dbReference type="InterPro" id="IPR018763">
    <property type="entry name" value="DUF2334"/>
</dbReference>
<organism evidence="1 2">
    <name type="scientific">Sphingomonas limnosediminicola</name>
    <dbReference type="NCBI Taxonomy" id="940133"/>
    <lineage>
        <taxon>Bacteria</taxon>
        <taxon>Pseudomonadati</taxon>
        <taxon>Pseudomonadota</taxon>
        <taxon>Alphaproteobacteria</taxon>
        <taxon>Sphingomonadales</taxon>
        <taxon>Sphingomonadaceae</taxon>
        <taxon>Sphingomonas</taxon>
    </lineage>
</organism>
<dbReference type="SUPFAM" id="SSF88713">
    <property type="entry name" value="Glycoside hydrolase/deacetylase"/>
    <property type="match status" value="1"/>
</dbReference>
<dbReference type="Proteomes" id="UP001500827">
    <property type="component" value="Unassembled WGS sequence"/>
</dbReference>
<dbReference type="CDD" id="cd11374">
    <property type="entry name" value="CE4_u10"/>
    <property type="match status" value="1"/>
</dbReference>
<comment type="caution">
    <text evidence="1">The sequence shown here is derived from an EMBL/GenBank/DDBJ whole genome shotgun (WGS) entry which is preliminary data.</text>
</comment>
<dbReference type="Gene3D" id="3.20.20.370">
    <property type="entry name" value="Glycoside hydrolase/deacetylase"/>
    <property type="match status" value="1"/>
</dbReference>
<evidence type="ECO:0000313" key="2">
    <source>
        <dbReference type="Proteomes" id="UP001500827"/>
    </source>
</evidence>
<keyword evidence="2" id="KW-1185">Reference proteome</keyword>
<dbReference type="RefSeq" id="WP_344698449.1">
    <property type="nucleotide sequence ID" value="NZ_BAABBM010000001.1"/>
</dbReference>
<reference evidence="2" key="1">
    <citation type="journal article" date="2019" name="Int. J. Syst. Evol. Microbiol.">
        <title>The Global Catalogue of Microorganisms (GCM) 10K type strain sequencing project: providing services to taxonomists for standard genome sequencing and annotation.</title>
        <authorList>
            <consortium name="The Broad Institute Genomics Platform"/>
            <consortium name="The Broad Institute Genome Sequencing Center for Infectious Disease"/>
            <person name="Wu L."/>
            <person name="Ma J."/>
        </authorList>
    </citation>
    <scope>NUCLEOTIDE SEQUENCE [LARGE SCALE GENOMIC DNA]</scope>
    <source>
        <strain evidence="2">JCM 17543</strain>
    </source>
</reference>
<name>A0ABP7L3M7_9SPHN</name>
<sequence length="249" mass="27647">MAIMVRSWERLLLASIHDVSPRFESEVDSLRDLLSPHVGYRIAMLVVPNHWGNAPIVAGSPFASRLRDWADAGSEIFLHGFYHRDQARHQTRSARLKSRFMTGGEGEFLGLSLEEASVRIAEGRKVIEDITGRAVAGFIAPAWLYGPGALEALEEAQFALAEDHFRVWSPATRRKLASGPVITWASRTRARLASSLLAAGALRHAPLQTLRVGVHPPDVRHPLLIRSIEATFNHAARNRRAARYADLLD</sequence>